<feature type="repeat" description="ANK" evidence="7">
    <location>
        <begin position="57"/>
        <end position="89"/>
    </location>
</feature>
<dbReference type="Gene3D" id="1.25.40.20">
    <property type="entry name" value="Ankyrin repeat-containing domain"/>
    <property type="match status" value="2"/>
</dbReference>
<dbReference type="STRING" id="307972.A0A2G8L228"/>
<dbReference type="InterPro" id="IPR002110">
    <property type="entry name" value="Ankyrin_rpt"/>
</dbReference>
<dbReference type="SUPFAM" id="SSF48403">
    <property type="entry name" value="Ankyrin repeat"/>
    <property type="match status" value="2"/>
</dbReference>
<reference evidence="8 9" key="1">
    <citation type="journal article" date="2017" name="PLoS Biol.">
        <title>The sea cucumber genome provides insights into morphological evolution and visceral regeneration.</title>
        <authorList>
            <person name="Zhang X."/>
            <person name="Sun L."/>
            <person name="Yuan J."/>
            <person name="Sun Y."/>
            <person name="Gao Y."/>
            <person name="Zhang L."/>
            <person name="Li S."/>
            <person name="Dai H."/>
            <person name="Hamel J.F."/>
            <person name="Liu C."/>
            <person name="Yu Y."/>
            <person name="Liu S."/>
            <person name="Lin W."/>
            <person name="Guo K."/>
            <person name="Jin S."/>
            <person name="Xu P."/>
            <person name="Storey K.B."/>
            <person name="Huan P."/>
            <person name="Zhang T."/>
            <person name="Zhou Y."/>
            <person name="Zhang J."/>
            <person name="Lin C."/>
            <person name="Li X."/>
            <person name="Xing L."/>
            <person name="Huo D."/>
            <person name="Sun M."/>
            <person name="Wang L."/>
            <person name="Mercier A."/>
            <person name="Li F."/>
            <person name="Yang H."/>
            <person name="Xiang J."/>
        </authorList>
    </citation>
    <scope>NUCLEOTIDE SEQUENCE [LARGE SCALE GENOMIC DNA]</scope>
    <source>
        <strain evidence="8">Shaxun</strain>
        <tissue evidence="8">Muscle</tissue>
    </source>
</reference>
<evidence type="ECO:0000256" key="4">
    <source>
        <dbReference type="ARBA" id="ARBA00023043"/>
    </source>
</evidence>
<dbReference type="PRINTS" id="PR01415">
    <property type="entry name" value="ANKYRIN"/>
</dbReference>
<evidence type="ECO:0000256" key="5">
    <source>
        <dbReference type="ARBA" id="ARBA00038500"/>
    </source>
</evidence>
<dbReference type="PROSITE" id="PS50297">
    <property type="entry name" value="ANK_REP_REGION"/>
    <property type="match status" value="3"/>
</dbReference>
<dbReference type="PROSITE" id="PS50088">
    <property type="entry name" value="ANK_REPEAT"/>
    <property type="match status" value="5"/>
</dbReference>
<dbReference type="InterPro" id="IPR036770">
    <property type="entry name" value="Ankyrin_rpt-contain_sf"/>
</dbReference>
<gene>
    <name evidence="8" type="ORF">BSL78_08786</name>
</gene>
<dbReference type="EMBL" id="MRZV01000254">
    <property type="protein sequence ID" value="PIK54311.1"/>
    <property type="molecule type" value="Genomic_DNA"/>
</dbReference>
<sequence>MANSTSLLHKRARARRQLTCISEHTASALWVAAGAGHLTIVKALISRGADVNQTTLTRSTPLRAACYEGRIDIVQYLVDHGADIHTTNKFRNSCLMIACYKGHHKIVKYLLEKGLNPNLQAFCGGTALHFAAEFGHLEIVKELLKYATQHLPNKYNLSPLMCAADNSQAEVVEYFLDRKNGINASRKDHISALELLGASYANCKDNLNLQKTYHYLYWALILRHLHSDSVIAKDVSNQSEAYEGQRESQNIQQLNEKKDDPFKLQIEALLVRERILGYKNPTCSTPSCTRERFVRTICSLGDASPCGSMPCIYDKNKDGLYKVTCLGLLRAGVKEVHNSQSKADSLDEDEMVTFELTYHKSILTMLYLMCIIIHKNIQKTDDEEIMYKKLAYQFLAMKPVLSNGSSPLHLAADQNTPVDDFHTNDVCSFPHMALVQLLLECGADPNATDIDGNSPLHVICKHGKPISDFMTLHAIIYNLIKAGCHVDRVNHSGDTAENAASTGVAEVLLKTMTPINLKCLSARIVQKFALPYKGSVPKSLEEFIDMH</sequence>
<evidence type="ECO:0000313" key="8">
    <source>
        <dbReference type="EMBL" id="PIK54311.1"/>
    </source>
</evidence>
<feature type="repeat" description="ANK" evidence="7">
    <location>
        <begin position="123"/>
        <end position="145"/>
    </location>
</feature>
<organism evidence="8 9">
    <name type="scientific">Stichopus japonicus</name>
    <name type="common">Sea cucumber</name>
    <dbReference type="NCBI Taxonomy" id="307972"/>
    <lineage>
        <taxon>Eukaryota</taxon>
        <taxon>Metazoa</taxon>
        <taxon>Echinodermata</taxon>
        <taxon>Eleutherozoa</taxon>
        <taxon>Echinozoa</taxon>
        <taxon>Holothuroidea</taxon>
        <taxon>Aspidochirotacea</taxon>
        <taxon>Aspidochirotida</taxon>
        <taxon>Stichopodidae</taxon>
        <taxon>Apostichopus</taxon>
    </lineage>
</organism>
<dbReference type="SMART" id="SM00248">
    <property type="entry name" value="ANK"/>
    <property type="match status" value="7"/>
</dbReference>
<keyword evidence="2" id="KW-0677">Repeat</keyword>
<evidence type="ECO:0000256" key="6">
    <source>
        <dbReference type="ARBA" id="ARBA00072197"/>
    </source>
</evidence>
<dbReference type="Pfam" id="PF13637">
    <property type="entry name" value="Ank_4"/>
    <property type="match status" value="1"/>
</dbReference>
<comment type="similarity">
    <text evidence="5">Belongs to the fem-1 family.</text>
</comment>
<dbReference type="PANTHER" id="PTHR24173">
    <property type="entry name" value="ANKYRIN REPEAT CONTAINING"/>
    <property type="match status" value="1"/>
</dbReference>
<dbReference type="Pfam" id="PF12796">
    <property type="entry name" value="Ank_2"/>
    <property type="match status" value="2"/>
</dbReference>
<name>A0A2G8L228_STIJA</name>
<keyword evidence="3" id="KW-0833">Ubl conjugation pathway</keyword>
<dbReference type="Proteomes" id="UP000230750">
    <property type="component" value="Unassembled WGS sequence"/>
</dbReference>
<evidence type="ECO:0000256" key="1">
    <source>
        <dbReference type="ARBA" id="ARBA00004906"/>
    </source>
</evidence>
<protein>
    <recommendedName>
        <fullName evidence="6">Protein fem-1 homolog B</fullName>
    </recommendedName>
</protein>
<proteinExistence type="inferred from homology"/>
<dbReference type="OrthoDB" id="4429489at2759"/>
<evidence type="ECO:0000256" key="2">
    <source>
        <dbReference type="ARBA" id="ARBA00022737"/>
    </source>
</evidence>
<comment type="pathway">
    <text evidence="1">Protein modification; protein ubiquitination.</text>
</comment>
<keyword evidence="9" id="KW-1185">Reference proteome</keyword>
<dbReference type="AlphaFoldDB" id="A0A2G8L228"/>
<feature type="repeat" description="ANK" evidence="7">
    <location>
        <begin position="24"/>
        <end position="56"/>
    </location>
</feature>
<feature type="repeat" description="ANK" evidence="7">
    <location>
        <begin position="90"/>
        <end position="122"/>
    </location>
</feature>
<accession>A0A2G8L228</accession>
<evidence type="ECO:0000256" key="7">
    <source>
        <dbReference type="PROSITE-ProRule" id="PRU00023"/>
    </source>
</evidence>
<keyword evidence="4 7" id="KW-0040">ANK repeat</keyword>
<feature type="repeat" description="ANK" evidence="7">
    <location>
        <begin position="403"/>
        <end position="450"/>
    </location>
</feature>
<evidence type="ECO:0000313" key="9">
    <source>
        <dbReference type="Proteomes" id="UP000230750"/>
    </source>
</evidence>
<dbReference type="PANTHER" id="PTHR24173:SF78">
    <property type="entry name" value="PROTEIN FEM-1 HOMOLOG B"/>
    <property type="match status" value="1"/>
</dbReference>
<evidence type="ECO:0000256" key="3">
    <source>
        <dbReference type="ARBA" id="ARBA00022786"/>
    </source>
</evidence>
<comment type="caution">
    <text evidence="8">The sequence shown here is derived from an EMBL/GenBank/DDBJ whole genome shotgun (WGS) entry which is preliminary data.</text>
</comment>